<evidence type="ECO:0000313" key="3">
    <source>
        <dbReference type="Proteomes" id="UP000285744"/>
    </source>
</evidence>
<dbReference type="EMBL" id="RAQQ01000005">
    <property type="protein sequence ID" value="RKF27812.1"/>
    <property type="molecule type" value="Genomic_DNA"/>
</dbReference>
<evidence type="ECO:0000313" key="2">
    <source>
        <dbReference type="EMBL" id="RKF27812.1"/>
    </source>
</evidence>
<dbReference type="Proteomes" id="UP000285744">
    <property type="component" value="Unassembled WGS sequence"/>
</dbReference>
<reference evidence="2 3" key="1">
    <citation type="journal article" date="2018" name="Int. J. Syst. Evol. Microbiol.">
        <title>Micromonospora globbae sp. nov., an endophytic actinomycete isolated from roots of Globba winitii C. H. Wright.</title>
        <authorList>
            <person name="Kuncharoen N."/>
            <person name="Pittayakhajonwut P."/>
            <person name="Tanasupawat S."/>
        </authorList>
    </citation>
    <scope>NUCLEOTIDE SEQUENCE [LARGE SCALE GENOMIC DNA]</scope>
    <source>
        <strain evidence="2 3">WPS1-2</strain>
    </source>
</reference>
<proteinExistence type="predicted"/>
<feature type="region of interest" description="Disordered" evidence="1">
    <location>
        <begin position="1"/>
        <end position="36"/>
    </location>
</feature>
<dbReference type="NCBIfam" id="TIGR03923">
    <property type="entry name" value="T7SS_EccE"/>
    <property type="match status" value="1"/>
</dbReference>
<accession>A0A420F4G6</accession>
<gene>
    <name evidence="2" type="primary">eccE</name>
    <name evidence="2" type="ORF">D7I43_08980</name>
</gene>
<dbReference type="AlphaFoldDB" id="A0A420F4G6"/>
<name>A0A420F4G6_9ACTN</name>
<dbReference type="OrthoDB" id="5189601at2"/>
<sequence length="632" mass="64819">MTAGGIVDSRPAARRDAAPVSGPPVAAGPTGRTPSPRIAVRRSARVRAGQIAAAQVALALPVAALGRGPGLLVGATSAAALLLALAWLPVRGRWLFEWAASGLGYLTRRRALPAQAPPAALLDLVDPGAAVRPAELAGAPAAVLDDATGLVALLELGDPGDLLGDGHRPLPAPSALLPSAPADAPPIRIQLVVTALPAPAVGGAAGTSYRQLTDGRLPGRERAVLAVRALRVDGWSPEELRQALAGAVRRIVRRLRPLDARPLGVTPALRLLTELAHHEGGPVREEWTVVRTGELHQATFGLERWPDVPDDRPGRLVARLLALPAAATTVSLHAGPAAGGETLAVRLAAGSRHALSIAAQELDRLVTALGGHARRWDGAHAHGLAGTLPLALGGPPVGSGPAPDALDLTLGAAGLMIGTNRHGAALTVRLFRPEGTRVVVVGGVRVAQLVVLRALALGARVVVRTARPRVWEPFVRGVGTPTGSIPLLPPGRPVPTGAGTPLVPLLVVLDAGPVPAGAEPERPWGSTLVVRDELTPSDVDALGRADLAVLQPLHPGEAALAGTALGLGDSAQMLTRIRDDMVAVVNRRALRWARLSLTPVEAHLVGHPSRRFPLAPTLPVSGEAAPAPGCQP</sequence>
<organism evidence="2 3">
    <name type="scientific">Micromonospora globbae</name>
    <dbReference type="NCBI Taxonomy" id="1894969"/>
    <lineage>
        <taxon>Bacteria</taxon>
        <taxon>Bacillati</taxon>
        <taxon>Actinomycetota</taxon>
        <taxon>Actinomycetes</taxon>
        <taxon>Micromonosporales</taxon>
        <taxon>Micromonosporaceae</taxon>
        <taxon>Micromonospora</taxon>
    </lineage>
</organism>
<evidence type="ECO:0000256" key="1">
    <source>
        <dbReference type="SAM" id="MobiDB-lite"/>
    </source>
</evidence>
<feature type="compositionally biased region" description="Low complexity" evidence="1">
    <location>
        <begin position="18"/>
        <end position="36"/>
    </location>
</feature>
<comment type="caution">
    <text evidence="2">The sequence shown here is derived from an EMBL/GenBank/DDBJ whole genome shotgun (WGS) entry which is preliminary data.</text>
</comment>
<dbReference type="RefSeq" id="WP_120327953.1">
    <property type="nucleotide sequence ID" value="NZ_RAQQ01000005.1"/>
</dbReference>
<protein>
    <submittedName>
        <fullName evidence="2">Type VII secretion protein EccE</fullName>
    </submittedName>
</protein>
<dbReference type="InterPro" id="IPR021368">
    <property type="entry name" value="T7SS_EccE"/>
</dbReference>